<dbReference type="InterPro" id="IPR044851">
    <property type="entry name" value="Wax_synthase"/>
</dbReference>
<proteinExistence type="inferred from homology"/>
<keyword evidence="8" id="KW-0012">Acyltransferase</keyword>
<dbReference type="GO" id="GO:0016020">
    <property type="term" value="C:membrane"/>
    <property type="evidence" value="ECO:0007669"/>
    <property type="project" value="UniProtKB-SubCell"/>
</dbReference>
<dbReference type="PIRSF" id="PIRSF037006">
    <property type="entry name" value="Wax_synthase"/>
    <property type="match status" value="1"/>
</dbReference>
<evidence type="ECO:0000256" key="3">
    <source>
        <dbReference type="ARBA" id="ARBA00022679"/>
    </source>
</evidence>
<dbReference type="InterPro" id="IPR032805">
    <property type="entry name" value="Wax_synthase_dom"/>
</dbReference>
<accession>A0A067FFE2</accession>
<dbReference type="InterPro" id="IPR017088">
    <property type="entry name" value="Wax_synthase_Magnoliopsida"/>
</dbReference>
<evidence type="ECO:0000259" key="10">
    <source>
        <dbReference type="Pfam" id="PF13813"/>
    </source>
</evidence>
<gene>
    <name evidence="11" type="ORF">CISIN_1g037704mg</name>
</gene>
<keyword evidence="12" id="KW-1185">Reference proteome</keyword>
<evidence type="ECO:0000256" key="6">
    <source>
        <dbReference type="ARBA" id="ARBA00023098"/>
    </source>
</evidence>
<evidence type="ECO:0000313" key="11">
    <source>
        <dbReference type="EMBL" id="KDO62162.1"/>
    </source>
</evidence>
<keyword evidence="6" id="KW-0443">Lipid metabolism</keyword>
<evidence type="ECO:0000256" key="5">
    <source>
        <dbReference type="ARBA" id="ARBA00022989"/>
    </source>
</evidence>
<evidence type="ECO:0000256" key="2">
    <source>
        <dbReference type="ARBA" id="ARBA00007282"/>
    </source>
</evidence>
<keyword evidence="5 9" id="KW-1133">Transmembrane helix</keyword>
<feature type="transmembrane region" description="Helical" evidence="9">
    <location>
        <begin position="157"/>
        <end position="185"/>
    </location>
</feature>
<evidence type="ECO:0000313" key="12">
    <source>
        <dbReference type="Proteomes" id="UP000027120"/>
    </source>
</evidence>
<dbReference type="Proteomes" id="UP000027120">
    <property type="component" value="Unassembled WGS sequence"/>
</dbReference>
<dbReference type="AlphaFoldDB" id="A0A067FFE2"/>
<keyword evidence="4 9" id="KW-0812">Transmembrane</keyword>
<feature type="transmembrane region" description="Helical" evidence="9">
    <location>
        <begin position="58"/>
        <end position="79"/>
    </location>
</feature>
<name>A0A067FFE2_CITSI</name>
<protein>
    <recommendedName>
        <fullName evidence="10">Wax synthase domain-containing protein</fullName>
    </recommendedName>
</protein>
<keyword evidence="3" id="KW-0808">Transferase</keyword>
<reference evidence="11 12" key="1">
    <citation type="submission" date="2014-04" db="EMBL/GenBank/DDBJ databases">
        <authorList>
            <consortium name="International Citrus Genome Consortium"/>
            <person name="Gmitter F."/>
            <person name="Chen C."/>
            <person name="Farmerie W."/>
            <person name="Harkins T."/>
            <person name="Desany B."/>
            <person name="Mohiuddin M."/>
            <person name="Kodira C."/>
            <person name="Borodovsky M."/>
            <person name="Lomsadze A."/>
            <person name="Burns P."/>
            <person name="Jenkins J."/>
            <person name="Prochnik S."/>
            <person name="Shu S."/>
            <person name="Chapman J."/>
            <person name="Pitluck S."/>
            <person name="Schmutz J."/>
            <person name="Rokhsar D."/>
        </authorList>
    </citation>
    <scope>NUCLEOTIDE SEQUENCE</scope>
</reference>
<organism evidence="11 12">
    <name type="scientific">Citrus sinensis</name>
    <name type="common">Sweet orange</name>
    <name type="synonym">Citrus aurantium var. sinensis</name>
    <dbReference type="NCBI Taxonomy" id="2711"/>
    <lineage>
        <taxon>Eukaryota</taxon>
        <taxon>Viridiplantae</taxon>
        <taxon>Streptophyta</taxon>
        <taxon>Embryophyta</taxon>
        <taxon>Tracheophyta</taxon>
        <taxon>Spermatophyta</taxon>
        <taxon>Magnoliopsida</taxon>
        <taxon>eudicotyledons</taxon>
        <taxon>Gunneridae</taxon>
        <taxon>Pentapetalae</taxon>
        <taxon>rosids</taxon>
        <taxon>malvids</taxon>
        <taxon>Sapindales</taxon>
        <taxon>Rutaceae</taxon>
        <taxon>Aurantioideae</taxon>
        <taxon>Citrus</taxon>
    </lineage>
</organism>
<feature type="domain" description="Wax synthase" evidence="10">
    <location>
        <begin position="190"/>
        <end position="276"/>
    </location>
</feature>
<sequence>MDGEFKNLLQVWILTTTCLTYCYYIPSKIPSGTSRLLSLLPIFYLLTILPLKLHTIHLCVFTAFLLVWLTNFKLLLFAFDQGPLSPPPSKLSHFISIACLPIKLKTNNTNPSRKKMQKPLQKSFPIFSRSTLLAIKVVLFVVLLHAYKYKQYLHQKLIIIICMLYIYLLLETVLAVCSALAQAILGLELEPQFNEPYLSTSLQDFWGRRWNLMVTSILHSTVYDPVRRISTRLIDDKWAALPAVLATFAVSGVMHDIIYCYLTRAPPTWEMTSFFVLHGTCLTMELAAKRELTDGRWRLHPAVSCLLLLVFLLMSSLWLFSPPLLRGGVNEKMMREVLTFANLIKNEGIALMKILHEKTIFVFSI</sequence>
<dbReference type="Pfam" id="PF13813">
    <property type="entry name" value="MBOAT_2"/>
    <property type="match status" value="1"/>
</dbReference>
<dbReference type="GO" id="GO:0006629">
    <property type="term" value="P:lipid metabolic process"/>
    <property type="evidence" value="ECO:0007669"/>
    <property type="project" value="UniProtKB-KW"/>
</dbReference>
<comment type="subcellular location">
    <subcellularLocation>
        <location evidence="1">Membrane</location>
        <topology evidence="1">Multi-pass membrane protein</topology>
    </subcellularLocation>
</comment>
<feature type="transmembrane region" description="Helical" evidence="9">
    <location>
        <begin position="300"/>
        <end position="320"/>
    </location>
</feature>
<dbReference type="PANTHER" id="PTHR31595">
    <property type="entry name" value="LONG-CHAIN-ALCOHOL O-FATTY-ACYLTRANSFERASE 3-RELATED"/>
    <property type="match status" value="1"/>
</dbReference>
<evidence type="ECO:0000256" key="1">
    <source>
        <dbReference type="ARBA" id="ARBA00004141"/>
    </source>
</evidence>
<feature type="transmembrane region" description="Helical" evidence="9">
    <location>
        <begin position="126"/>
        <end position="145"/>
    </location>
</feature>
<comment type="similarity">
    <text evidence="2">Belongs to the wax synthase family.</text>
</comment>
<evidence type="ECO:0000256" key="9">
    <source>
        <dbReference type="SAM" id="Phobius"/>
    </source>
</evidence>
<dbReference type="GO" id="GO:0008374">
    <property type="term" value="F:O-acyltransferase activity"/>
    <property type="evidence" value="ECO:0007669"/>
    <property type="project" value="InterPro"/>
</dbReference>
<feature type="transmembrane region" description="Helical" evidence="9">
    <location>
        <begin position="32"/>
        <end position="51"/>
    </location>
</feature>
<evidence type="ECO:0000256" key="8">
    <source>
        <dbReference type="ARBA" id="ARBA00023315"/>
    </source>
</evidence>
<evidence type="ECO:0000256" key="7">
    <source>
        <dbReference type="ARBA" id="ARBA00023136"/>
    </source>
</evidence>
<dbReference type="STRING" id="2711.A0A067FFE2"/>
<keyword evidence="7 9" id="KW-0472">Membrane</keyword>
<feature type="transmembrane region" description="Helical" evidence="9">
    <location>
        <begin position="238"/>
        <end position="259"/>
    </location>
</feature>
<feature type="transmembrane region" description="Helical" evidence="9">
    <location>
        <begin position="7"/>
        <end position="26"/>
    </location>
</feature>
<evidence type="ECO:0000256" key="4">
    <source>
        <dbReference type="ARBA" id="ARBA00022692"/>
    </source>
</evidence>
<dbReference type="EMBL" id="KK784921">
    <property type="protein sequence ID" value="KDO62162.1"/>
    <property type="molecule type" value="Genomic_DNA"/>
</dbReference>
<dbReference type="PANTHER" id="PTHR31595:SF70">
    <property type="entry name" value="LONG-CHAIN-ALCOHOL O-FATTY-ACYLTRANSFERASE 3-RELATED"/>
    <property type="match status" value="1"/>
</dbReference>